<dbReference type="PANTHER" id="PTHR38342">
    <property type="entry name" value="SLR5037 PROTEIN"/>
    <property type="match status" value="1"/>
</dbReference>
<dbReference type="InterPro" id="IPR015075">
    <property type="entry name" value="AtaL"/>
</dbReference>
<dbReference type="Pfam" id="PF03625">
    <property type="entry name" value="DUF302"/>
    <property type="match status" value="1"/>
</dbReference>
<dbReference type="EMBL" id="JAEMHM010000007">
    <property type="protein sequence ID" value="MBJ6724977.1"/>
    <property type="molecule type" value="Genomic_DNA"/>
</dbReference>
<reference evidence="2" key="1">
    <citation type="submission" date="2020-12" db="EMBL/GenBank/DDBJ databases">
        <title>Geomonas sp. Red875, isolated from river sediment.</title>
        <authorList>
            <person name="Xu Z."/>
            <person name="Zhang Z."/>
            <person name="Masuda Y."/>
            <person name="Itoh H."/>
            <person name="Senoo K."/>
        </authorList>
    </citation>
    <scope>NUCLEOTIDE SEQUENCE</scope>
    <source>
        <strain evidence="2">Red875</strain>
    </source>
</reference>
<dbReference type="Gene3D" id="3.30.310.70">
    <property type="entry name" value="TT1751-like domain"/>
    <property type="match status" value="1"/>
</dbReference>
<proteinExistence type="predicted"/>
<evidence type="ECO:0000259" key="1">
    <source>
        <dbReference type="Pfam" id="PF03625"/>
    </source>
</evidence>
<sequence length="279" mass="31590">MRKLSFTTEVYASFETMWDLLLRKVEEPQAFLPDVIRARVLQQYPDGVLREVRTDGMLVKEKVVLDRAHGEVHFFMVEHPLFSGRVVHRISATSTHNPAAPLLLTIEMHWNPKDYHGEQVIEAEYPAQIERDVLLLKKEAEVIDGDVRQRFSRYSFGKTLAVPYHQAVRRVRDELQKEGFGVITEIDVRQKFRVKLEKDFRNYLIIGACSPALAYQALGVELDVGTLLPCNVVIYEVEEGKSEVVAMDPVAALAVVGNPRLGDIAANVKGKLERVLAAL</sequence>
<dbReference type="PANTHER" id="PTHR38342:SF1">
    <property type="entry name" value="SLR5037 PROTEIN"/>
    <property type="match status" value="1"/>
</dbReference>
<dbReference type="CDD" id="cd14797">
    <property type="entry name" value="DUF302"/>
    <property type="match status" value="1"/>
</dbReference>
<keyword evidence="3" id="KW-1185">Reference proteome</keyword>
<gene>
    <name evidence="2" type="ORF">JFN93_09680</name>
</gene>
<name>A0A8J7M0F9_9BACT</name>
<dbReference type="SUPFAM" id="SSF103247">
    <property type="entry name" value="TT1751-like"/>
    <property type="match status" value="1"/>
</dbReference>
<dbReference type="InterPro" id="IPR035923">
    <property type="entry name" value="TT1751-like_sf"/>
</dbReference>
<dbReference type="AlphaFoldDB" id="A0A8J7M0F9"/>
<dbReference type="InterPro" id="IPR005180">
    <property type="entry name" value="DUF302"/>
</dbReference>
<dbReference type="RefSeq" id="WP_199383873.1">
    <property type="nucleotide sequence ID" value="NZ_JAEMHM010000007.1"/>
</dbReference>
<evidence type="ECO:0000313" key="2">
    <source>
        <dbReference type="EMBL" id="MBJ6724977.1"/>
    </source>
</evidence>
<protein>
    <submittedName>
        <fullName evidence="2">DUF1857 family protein</fullName>
    </submittedName>
</protein>
<accession>A0A8J7M0F9</accession>
<evidence type="ECO:0000313" key="3">
    <source>
        <dbReference type="Proteomes" id="UP000636888"/>
    </source>
</evidence>
<comment type="caution">
    <text evidence="2">The sequence shown here is derived from an EMBL/GenBank/DDBJ whole genome shotgun (WGS) entry which is preliminary data.</text>
</comment>
<feature type="domain" description="DUF302" evidence="1">
    <location>
        <begin position="186"/>
        <end position="249"/>
    </location>
</feature>
<dbReference type="InterPro" id="IPR023393">
    <property type="entry name" value="START-like_dom_sf"/>
</dbReference>
<dbReference type="Proteomes" id="UP000636888">
    <property type="component" value="Unassembled WGS sequence"/>
</dbReference>
<dbReference type="SUPFAM" id="SSF55961">
    <property type="entry name" value="Bet v1-like"/>
    <property type="match status" value="1"/>
</dbReference>
<dbReference type="Gene3D" id="3.30.530.20">
    <property type="match status" value="1"/>
</dbReference>
<dbReference type="Pfam" id="PF08982">
    <property type="entry name" value="AtaL"/>
    <property type="match status" value="1"/>
</dbReference>
<organism evidence="2 3">
    <name type="scientific">Geomesophilobacter sediminis</name>
    <dbReference type="NCBI Taxonomy" id="2798584"/>
    <lineage>
        <taxon>Bacteria</taxon>
        <taxon>Pseudomonadati</taxon>
        <taxon>Thermodesulfobacteriota</taxon>
        <taxon>Desulfuromonadia</taxon>
        <taxon>Geobacterales</taxon>
        <taxon>Geobacteraceae</taxon>
        <taxon>Geomesophilobacter</taxon>
    </lineage>
</organism>